<feature type="compositionally biased region" description="Acidic residues" evidence="2">
    <location>
        <begin position="321"/>
        <end position="344"/>
    </location>
</feature>
<accession>A0A8J5QFV9</accession>
<feature type="compositionally biased region" description="Acidic residues" evidence="2">
    <location>
        <begin position="395"/>
        <end position="409"/>
    </location>
</feature>
<dbReference type="PANTHER" id="PTHR16019">
    <property type="entry name" value="SYNAPSE-ASSOCIATED PROTEIN"/>
    <property type="match status" value="1"/>
</dbReference>
<comment type="caution">
    <text evidence="4">The sequence shown here is derived from an EMBL/GenBank/DDBJ whole genome shotgun (WGS) entry which is preliminary data.</text>
</comment>
<feature type="region of interest" description="Disordered" evidence="2">
    <location>
        <begin position="1"/>
        <end position="51"/>
    </location>
</feature>
<dbReference type="InterPro" id="IPR051494">
    <property type="entry name" value="BSD_domain-containing"/>
</dbReference>
<dbReference type="OrthoDB" id="73788at2759"/>
<dbReference type="RefSeq" id="XP_049262420.1">
    <property type="nucleotide sequence ID" value="XM_049408262.1"/>
</dbReference>
<evidence type="ECO:0000256" key="1">
    <source>
        <dbReference type="SAM" id="Coils"/>
    </source>
</evidence>
<feature type="domain" description="BSD" evidence="3">
    <location>
        <begin position="248"/>
        <end position="301"/>
    </location>
</feature>
<feature type="compositionally biased region" description="Basic and acidic residues" evidence="2">
    <location>
        <begin position="366"/>
        <end position="385"/>
    </location>
</feature>
<dbReference type="AlphaFoldDB" id="A0A8J5QFV9"/>
<gene>
    <name evidence="4" type="ORF">J8A68_004315</name>
</gene>
<feature type="region of interest" description="Disordered" evidence="2">
    <location>
        <begin position="313"/>
        <end position="409"/>
    </location>
</feature>
<dbReference type="GO" id="GO:0005737">
    <property type="term" value="C:cytoplasm"/>
    <property type="evidence" value="ECO:0007669"/>
    <property type="project" value="TreeGrafter"/>
</dbReference>
<dbReference type="PROSITE" id="PS50858">
    <property type="entry name" value="BSD"/>
    <property type="match status" value="1"/>
</dbReference>
<name>A0A8J5QFV9_9ASCO</name>
<feature type="coiled-coil region" evidence="1">
    <location>
        <begin position="112"/>
        <end position="160"/>
    </location>
</feature>
<evidence type="ECO:0000313" key="4">
    <source>
        <dbReference type="EMBL" id="KAG7662187.1"/>
    </source>
</evidence>
<dbReference type="EMBL" id="JAGSYN010000183">
    <property type="protein sequence ID" value="KAG7662187.1"/>
    <property type="molecule type" value="Genomic_DNA"/>
</dbReference>
<protein>
    <recommendedName>
        <fullName evidence="3">BSD domain-containing protein</fullName>
    </recommendedName>
</protein>
<dbReference type="SMART" id="SM00751">
    <property type="entry name" value="BSD"/>
    <property type="match status" value="1"/>
</dbReference>
<reference evidence="4 5" key="1">
    <citation type="journal article" date="2021" name="DNA Res.">
        <title>Genome analysis of Candida subhashii reveals its hybrid nature and dual mitochondrial genome conformations.</title>
        <authorList>
            <person name="Mixao V."/>
            <person name="Hegedusova E."/>
            <person name="Saus E."/>
            <person name="Pryszcz L.P."/>
            <person name="Cillingova A."/>
            <person name="Nosek J."/>
            <person name="Gabaldon T."/>
        </authorList>
    </citation>
    <scope>NUCLEOTIDE SEQUENCE [LARGE SCALE GENOMIC DNA]</scope>
    <source>
        <strain evidence="4 5">CBS 10753</strain>
    </source>
</reference>
<feature type="region of interest" description="Disordered" evidence="2">
    <location>
        <begin position="182"/>
        <end position="201"/>
    </location>
</feature>
<organism evidence="4 5">
    <name type="scientific">[Candida] subhashii</name>
    <dbReference type="NCBI Taxonomy" id="561895"/>
    <lineage>
        <taxon>Eukaryota</taxon>
        <taxon>Fungi</taxon>
        <taxon>Dikarya</taxon>
        <taxon>Ascomycota</taxon>
        <taxon>Saccharomycotina</taxon>
        <taxon>Pichiomycetes</taxon>
        <taxon>Debaryomycetaceae</taxon>
        <taxon>Spathaspora</taxon>
    </lineage>
</organism>
<dbReference type="GeneID" id="73471115"/>
<keyword evidence="5" id="KW-1185">Reference proteome</keyword>
<evidence type="ECO:0000313" key="5">
    <source>
        <dbReference type="Proteomes" id="UP000694255"/>
    </source>
</evidence>
<feature type="compositionally biased region" description="Low complexity" evidence="2">
    <location>
        <begin position="26"/>
        <end position="36"/>
    </location>
</feature>
<dbReference type="PANTHER" id="PTHR16019:SF5">
    <property type="entry name" value="BSD DOMAIN-CONTAINING PROTEIN 1"/>
    <property type="match status" value="1"/>
</dbReference>
<sequence>MDILDPVTKESIPTPSPNPQSKQEDPSSTIDPVDTTTIDDETSKLNSKTEETMEKLEQEIEHAYESIEHKFQDLWSIASNNLQERYNLEEHKKNLINQLNSTKEGLNSKAANINISENLKSIEDQVRNLNLKDIQSTDIVNKANTALDFVDSKLEAIENQAGKYFSSFGSFFSNVISINPGSSSSSSSSAQEIETARASQDNEDEKVLFNSNLNNYNNYGTTRYDNDLFKLHTTQQSFLNSELDTEEDFHNFNVDDKTNEISNLLEKYPSTLKKTMNELVPVQLSYTVFWYRYFKQEAHLKELEEKRQQLLQRDHSKDTKTDEDEFTWSDDDDEEETDEVEESETEKSKEKSKAKPKSTPIEVEPTETRDKTPPTKALPEEDSKKTPPSKGSTEEERETADEDEDDDWE</sequence>
<proteinExistence type="predicted"/>
<dbReference type="Pfam" id="PF03909">
    <property type="entry name" value="BSD"/>
    <property type="match status" value="1"/>
</dbReference>
<feature type="compositionally biased region" description="Basic and acidic residues" evidence="2">
    <location>
        <begin position="41"/>
        <end position="51"/>
    </location>
</feature>
<keyword evidence="1" id="KW-0175">Coiled coil</keyword>
<dbReference type="Proteomes" id="UP000694255">
    <property type="component" value="Unassembled WGS sequence"/>
</dbReference>
<evidence type="ECO:0000256" key="2">
    <source>
        <dbReference type="SAM" id="MobiDB-lite"/>
    </source>
</evidence>
<dbReference type="InterPro" id="IPR005607">
    <property type="entry name" value="BSD_dom"/>
</dbReference>
<evidence type="ECO:0000259" key="3">
    <source>
        <dbReference type="PROSITE" id="PS50858"/>
    </source>
</evidence>